<gene>
    <name evidence="2" type="ORF">NGM99_13270</name>
</gene>
<dbReference type="Pfam" id="PF00903">
    <property type="entry name" value="Glyoxalase"/>
    <property type="match status" value="1"/>
</dbReference>
<reference evidence="2 3" key="1">
    <citation type="submission" date="2022-06" db="EMBL/GenBank/DDBJ databases">
        <title>Mesorhizobium sp. strain RP14 Genome sequencing and assembly.</title>
        <authorList>
            <person name="Kim I."/>
        </authorList>
    </citation>
    <scope>NUCLEOTIDE SEQUENCE [LARGE SCALE GENOMIC DNA]</scope>
    <source>
        <strain evidence="3">RP14(2022)</strain>
    </source>
</reference>
<organism evidence="2 3">
    <name type="scientific">Mesorhizobium liriopis</name>
    <dbReference type="NCBI Taxonomy" id="2953882"/>
    <lineage>
        <taxon>Bacteria</taxon>
        <taxon>Pseudomonadati</taxon>
        <taxon>Pseudomonadota</taxon>
        <taxon>Alphaproteobacteria</taxon>
        <taxon>Hyphomicrobiales</taxon>
        <taxon>Phyllobacteriaceae</taxon>
        <taxon>Mesorhizobium</taxon>
    </lineage>
</organism>
<feature type="domain" description="VOC" evidence="1">
    <location>
        <begin position="4"/>
        <end position="135"/>
    </location>
</feature>
<comment type="caution">
    <text evidence="2">The sequence shown here is derived from an EMBL/GenBank/DDBJ whole genome shotgun (WGS) entry which is preliminary data.</text>
</comment>
<dbReference type="SUPFAM" id="SSF54593">
    <property type="entry name" value="Glyoxalase/Bleomycin resistance protein/Dihydroxybiphenyl dioxygenase"/>
    <property type="match status" value="1"/>
</dbReference>
<evidence type="ECO:0000313" key="3">
    <source>
        <dbReference type="Proteomes" id="UP001205906"/>
    </source>
</evidence>
<dbReference type="Proteomes" id="UP001205906">
    <property type="component" value="Unassembled WGS sequence"/>
</dbReference>
<accession>A0ABT1C996</accession>
<dbReference type="Gene3D" id="3.10.180.10">
    <property type="entry name" value="2,3-Dihydroxybiphenyl 1,2-Dioxygenase, domain 1"/>
    <property type="match status" value="1"/>
</dbReference>
<proteinExistence type="predicted"/>
<dbReference type="PANTHER" id="PTHR36503:SF1">
    <property type="entry name" value="BLR2520 PROTEIN"/>
    <property type="match status" value="1"/>
</dbReference>
<dbReference type="InterPro" id="IPR029068">
    <property type="entry name" value="Glyas_Bleomycin-R_OHBP_Dase"/>
</dbReference>
<dbReference type="RefSeq" id="WP_252819648.1">
    <property type="nucleotide sequence ID" value="NZ_JAMXQS010000006.1"/>
</dbReference>
<protein>
    <submittedName>
        <fullName evidence="2">VOC family protein</fullName>
    </submittedName>
</protein>
<dbReference type="PANTHER" id="PTHR36503">
    <property type="entry name" value="BLR2520 PROTEIN"/>
    <property type="match status" value="1"/>
</dbReference>
<evidence type="ECO:0000259" key="1">
    <source>
        <dbReference type="PROSITE" id="PS51819"/>
    </source>
</evidence>
<name>A0ABT1C996_9HYPH</name>
<dbReference type="InterPro" id="IPR037523">
    <property type="entry name" value="VOC_core"/>
</dbReference>
<sequence length="150" mass="16505">MEPRISLITLGVEDLERAVAFYEKMGLIRHKRFTEGVAFFQLGGLILSLWPREALAEDAGLDQGFAAYQSASSNAPFSGVALAYNTRDVAEVADVLNRADGAGGRVVRPTRRAEWGGTQGYFFDTENNLWEVAYNPDFSIDAEGRITLPD</sequence>
<keyword evidence="3" id="KW-1185">Reference proteome</keyword>
<evidence type="ECO:0000313" key="2">
    <source>
        <dbReference type="EMBL" id="MCO6050750.1"/>
    </source>
</evidence>
<dbReference type="PROSITE" id="PS51819">
    <property type="entry name" value="VOC"/>
    <property type="match status" value="1"/>
</dbReference>
<dbReference type="EMBL" id="JAMXQS010000006">
    <property type="protein sequence ID" value="MCO6050750.1"/>
    <property type="molecule type" value="Genomic_DNA"/>
</dbReference>
<dbReference type="InterPro" id="IPR004360">
    <property type="entry name" value="Glyas_Fos-R_dOase_dom"/>
</dbReference>